<dbReference type="InterPro" id="IPR051309">
    <property type="entry name" value="ABCF_ATPase"/>
</dbReference>
<evidence type="ECO:0000256" key="2">
    <source>
        <dbReference type="ARBA" id="ARBA00022737"/>
    </source>
</evidence>
<dbReference type="InterPro" id="IPR017871">
    <property type="entry name" value="ABC_transporter-like_CS"/>
</dbReference>
<dbReference type="Pfam" id="PF16326">
    <property type="entry name" value="ABC_tran_CTD"/>
    <property type="match status" value="1"/>
</dbReference>
<dbReference type="Proteomes" id="UP000295304">
    <property type="component" value="Unassembled WGS sequence"/>
</dbReference>
<dbReference type="GO" id="GO:0006281">
    <property type="term" value="P:DNA repair"/>
    <property type="evidence" value="ECO:0007669"/>
    <property type="project" value="UniProtKB-KW"/>
</dbReference>
<dbReference type="FunFam" id="3.40.50.300:FF:000309">
    <property type="entry name" value="ABC transporter ATP-binding protein"/>
    <property type="match status" value="1"/>
</dbReference>
<evidence type="ECO:0000256" key="10">
    <source>
        <dbReference type="ARBA" id="ARBA00061478"/>
    </source>
</evidence>
<dbReference type="InterPro" id="IPR043686">
    <property type="entry name" value="Uup"/>
</dbReference>
<dbReference type="PANTHER" id="PTHR42855">
    <property type="entry name" value="ABC TRANSPORTER ATP-BINDING SUBUNIT"/>
    <property type="match status" value="1"/>
</dbReference>
<keyword evidence="2 11" id="KW-0677">Repeat</keyword>
<comment type="catalytic activity">
    <reaction evidence="9 11">
        <text>ATP + H2O = ADP + phosphate + H(+)</text>
        <dbReference type="Rhea" id="RHEA:13065"/>
        <dbReference type="ChEBI" id="CHEBI:15377"/>
        <dbReference type="ChEBI" id="CHEBI:15378"/>
        <dbReference type="ChEBI" id="CHEBI:30616"/>
        <dbReference type="ChEBI" id="CHEBI:43474"/>
        <dbReference type="ChEBI" id="CHEBI:456216"/>
    </reaction>
</comment>
<evidence type="ECO:0000256" key="7">
    <source>
        <dbReference type="ARBA" id="ARBA00023125"/>
    </source>
</evidence>
<dbReference type="Gene3D" id="3.40.50.300">
    <property type="entry name" value="P-loop containing nucleotide triphosphate hydrolases"/>
    <property type="match status" value="2"/>
</dbReference>
<feature type="binding site" evidence="11">
    <location>
        <begin position="54"/>
        <end position="61"/>
    </location>
    <ligand>
        <name>ATP</name>
        <dbReference type="ChEBI" id="CHEBI:30616"/>
        <label>1</label>
    </ligand>
</feature>
<accession>A0A4R3J6B2</accession>
<dbReference type="GO" id="GO:0016887">
    <property type="term" value="F:ATP hydrolysis activity"/>
    <property type="evidence" value="ECO:0007669"/>
    <property type="project" value="UniProtKB-UniRule"/>
</dbReference>
<protein>
    <recommendedName>
        <fullName evidence="11">ATP-binding protein Uup</fullName>
        <ecNumber evidence="11">3.6.1.-</ecNumber>
    </recommendedName>
</protein>
<keyword evidence="6 11" id="KW-0067">ATP-binding</keyword>
<comment type="similarity">
    <text evidence="10 11">Belongs to the ABC transporter superfamily. ABCF family. Uup subfamily.</text>
</comment>
<dbReference type="GO" id="GO:0043022">
    <property type="term" value="F:ribosome binding"/>
    <property type="evidence" value="ECO:0007669"/>
    <property type="project" value="UniProtKB-UniRule"/>
</dbReference>
<dbReference type="EC" id="3.6.1.-" evidence="11"/>
<dbReference type="PROSITE" id="PS50893">
    <property type="entry name" value="ABC_TRANSPORTER_2"/>
    <property type="match status" value="2"/>
</dbReference>
<evidence type="ECO:0000256" key="11">
    <source>
        <dbReference type="HAMAP-Rule" id="MF_00848"/>
    </source>
</evidence>
<name>A0A4R3J6B2_9PROT</name>
<dbReference type="Gene3D" id="1.10.287.380">
    <property type="entry name" value="Valyl-tRNA synthetase, C-terminal domain"/>
    <property type="match status" value="1"/>
</dbReference>
<comment type="function">
    <text evidence="11">Probably plays a role in ribosome assembly or function. May be involved in resolution of branched DNA intermediates that result from template switching in postreplication gaps. Binds DNA and has ATPase activity.</text>
</comment>
<evidence type="ECO:0000256" key="3">
    <source>
        <dbReference type="ARBA" id="ARBA00022741"/>
    </source>
</evidence>
<evidence type="ECO:0000256" key="9">
    <source>
        <dbReference type="ARBA" id="ARBA00049360"/>
    </source>
</evidence>
<evidence type="ECO:0000256" key="1">
    <source>
        <dbReference type="ARBA" id="ARBA00022490"/>
    </source>
</evidence>
<evidence type="ECO:0000256" key="5">
    <source>
        <dbReference type="ARBA" id="ARBA00022801"/>
    </source>
</evidence>
<keyword evidence="3 11" id="KW-0547">Nucleotide-binding</keyword>
<dbReference type="GO" id="GO:0005524">
    <property type="term" value="F:ATP binding"/>
    <property type="evidence" value="ECO:0007669"/>
    <property type="project" value="UniProtKB-UniRule"/>
</dbReference>
<evidence type="ECO:0000256" key="6">
    <source>
        <dbReference type="ARBA" id="ARBA00022840"/>
    </source>
</evidence>
<dbReference type="EMBL" id="SLZW01000008">
    <property type="protein sequence ID" value="TCS61368.1"/>
    <property type="molecule type" value="Genomic_DNA"/>
</dbReference>
<dbReference type="InterPro" id="IPR003439">
    <property type="entry name" value="ABC_transporter-like_ATP-bd"/>
</dbReference>
<sequence>MSPTVFIARALWKEYFLAPPLLSLQDISLTFGGAPLFQGIALALSRGERTCLVGRNGSGKSTLLKIVAGLIEPDDGVRFMQPGVKIAYLPQEPDLSGYATVRDFVAATLPEEERGQTFRADALLGEVGLDPDADPSAFSGGEAKRAAIARVLVGEPDILLLDEPTNHLDLPAIEWLEKMLGKFRGGFVLISHDRVFLNRLTRSTLWLDRTVLRRHDKGFADFEAWSEDIMAREEVERAKLDKRIAEETRWSHQGITARRKRNQGRLRKLQEMRAVRARQVERTGSVALEADSGQASGRRVIEVENVSKAYGARVLIDGFSTRIVRGDRVGVIGANGVGKSTLLGLLTGRIAPDGGRVTLGANVTMEYLDQRRAELIDGRSVWDTLCDMGGDQVNVRGQPRHVVSYLRDFLFDENQARTPVGSLSGGERNRLLLAKSLARPANLLVLDEPTNDLDMDTLDLLVDVLADYDGTLIVVSHDRDFLDRVVTTTILMDEKTGVHEYVGGYSDAMAAIARASGRGDATVQARKRAPERPGPQKQAQKLSYNQQRRLQQLPAEMDRLHGEIAAAEAVLHAPDLYARDPRGFSRTAELIDAKKTLLEACEEEWLELEDLRETIEAAKKAGEAAKKAGEAAKKAGSPS</sequence>
<evidence type="ECO:0000313" key="15">
    <source>
        <dbReference type="Proteomes" id="UP000295304"/>
    </source>
</evidence>
<dbReference type="PANTHER" id="PTHR42855:SF1">
    <property type="entry name" value="ABC TRANSPORTER DOMAIN-CONTAINING PROTEIN"/>
    <property type="match status" value="1"/>
</dbReference>
<feature type="binding site" evidence="11">
    <location>
        <begin position="333"/>
        <end position="340"/>
    </location>
    <ligand>
        <name>ATP</name>
        <dbReference type="ChEBI" id="CHEBI:30616"/>
        <label>2</label>
    </ligand>
</feature>
<feature type="compositionally biased region" description="Basic and acidic residues" evidence="12">
    <location>
        <begin position="619"/>
        <end position="633"/>
    </location>
</feature>
<organism evidence="14 15">
    <name type="scientific">Varunaivibrio sulfuroxidans</name>
    <dbReference type="NCBI Taxonomy" id="1773489"/>
    <lineage>
        <taxon>Bacteria</taxon>
        <taxon>Pseudomonadati</taxon>
        <taxon>Pseudomonadota</taxon>
        <taxon>Alphaproteobacteria</taxon>
        <taxon>Rhodospirillales</taxon>
        <taxon>Magnetovibrionaceae</taxon>
        <taxon>Varunaivibrio</taxon>
    </lineage>
</organism>
<comment type="caution">
    <text evidence="14">The sequence shown here is derived from an EMBL/GenBank/DDBJ whole genome shotgun (WGS) entry which is preliminary data.</text>
</comment>
<keyword evidence="8 11" id="KW-0234">DNA repair</keyword>
<keyword evidence="7 11" id="KW-0238">DNA-binding</keyword>
<dbReference type="Pfam" id="PF00005">
    <property type="entry name" value="ABC_tran"/>
    <property type="match status" value="2"/>
</dbReference>
<evidence type="ECO:0000256" key="4">
    <source>
        <dbReference type="ARBA" id="ARBA00022763"/>
    </source>
</evidence>
<gene>
    <name evidence="11" type="primary">uup</name>
    <name evidence="14" type="ORF">EDD55_108170</name>
</gene>
<dbReference type="GO" id="GO:0005737">
    <property type="term" value="C:cytoplasm"/>
    <property type="evidence" value="ECO:0007669"/>
    <property type="project" value="UniProtKB-SubCell"/>
</dbReference>
<dbReference type="InterPro" id="IPR037118">
    <property type="entry name" value="Val-tRNA_synth_C_sf"/>
</dbReference>
<keyword evidence="15" id="KW-1185">Reference proteome</keyword>
<keyword evidence="5 11" id="KW-0378">Hydrolase</keyword>
<keyword evidence="4 11" id="KW-0227">DNA damage</keyword>
<dbReference type="InterPro" id="IPR003593">
    <property type="entry name" value="AAA+_ATPase"/>
</dbReference>
<dbReference type="PROSITE" id="PS00211">
    <property type="entry name" value="ABC_TRANSPORTER_1"/>
    <property type="match status" value="2"/>
</dbReference>
<evidence type="ECO:0000256" key="12">
    <source>
        <dbReference type="SAM" id="MobiDB-lite"/>
    </source>
</evidence>
<dbReference type="SUPFAM" id="SSF52540">
    <property type="entry name" value="P-loop containing nucleoside triphosphate hydrolases"/>
    <property type="match status" value="2"/>
</dbReference>
<dbReference type="InterPro" id="IPR027417">
    <property type="entry name" value="P-loop_NTPase"/>
</dbReference>
<dbReference type="AlphaFoldDB" id="A0A4R3J6B2"/>
<evidence type="ECO:0000256" key="8">
    <source>
        <dbReference type="ARBA" id="ARBA00023204"/>
    </source>
</evidence>
<reference evidence="14 15" key="1">
    <citation type="submission" date="2019-03" db="EMBL/GenBank/DDBJ databases">
        <title>Genomic Encyclopedia of Type Strains, Phase IV (KMG-IV): sequencing the most valuable type-strain genomes for metagenomic binning, comparative biology and taxonomic classification.</title>
        <authorList>
            <person name="Goeker M."/>
        </authorList>
    </citation>
    <scope>NUCLEOTIDE SEQUENCE [LARGE SCALE GENOMIC DNA]</scope>
    <source>
        <strain evidence="14 15">DSM 101688</strain>
    </source>
</reference>
<comment type="subcellular location">
    <subcellularLocation>
        <location evidence="11">Cytoplasm</location>
    </subcellularLocation>
    <text evidence="11">Associates with ribosomes.</text>
</comment>
<feature type="domain" description="ABC transporter" evidence="13">
    <location>
        <begin position="301"/>
        <end position="521"/>
    </location>
</feature>
<evidence type="ECO:0000313" key="14">
    <source>
        <dbReference type="EMBL" id="TCS61368.1"/>
    </source>
</evidence>
<dbReference type="InterPro" id="IPR032524">
    <property type="entry name" value="ABC_tran_C"/>
</dbReference>
<proteinExistence type="inferred from homology"/>
<feature type="domain" description="ABC transporter" evidence="13">
    <location>
        <begin position="22"/>
        <end position="234"/>
    </location>
</feature>
<feature type="region of interest" description="Disordered" evidence="12">
    <location>
        <begin position="619"/>
        <end position="639"/>
    </location>
</feature>
<evidence type="ECO:0000259" key="13">
    <source>
        <dbReference type="PROSITE" id="PS50893"/>
    </source>
</evidence>
<dbReference type="SMART" id="SM00382">
    <property type="entry name" value="AAA"/>
    <property type="match status" value="2"/>
</dbReference>
<dbReference type="GO" id="GO:0003677">
    <property type="term" value="F:DNA binding"/>
    <property type="evidence" value="ECO:0007669"/>
    <property type="project" value="UniProtKB-UniRule"/>
</dbReference>
<dbReference type="CDD" id="cd03221">
    <property type="entry name" value="ABCF_EF-3"/>
    <property type="match status" value="2"/>
</dbReference>
<dbReference type="HAMAP" id="MF_00848">
    <property type="entry name" value="Uup"/>
    <property type="match status" value="1"/>
</dbReference>
<keyword evidence="1 11" id="KW-0963">Cytoplasm</keyword>